<dbReference type="HOGENOM" id="CLU_2634647_0_0_0"/>
<dbReference type="STRING" id="452637.Oter_0332"/>
<dbReference type="AlphaFoldDB" id="B1ZQE2"/>
<organism evidence="2 3">
    <name type="scientific">Opitutus terrae (strain DSM 11246 / JCM 15787 / PB90-1)</name>
    <dbReference type="NCBI Taxonomy" id="452637"/>
    <lineage>
        <taxon>Bacteria</taxon>
        <taxon>Pseudomonadati</taxon>
        <taxon>Verrucomicrobiota</taxon>
        <taxon>Opitutia</taxon>
        <taxon>Opitutales</taxon>
        <taxon>Opitutaceae</taxon>
        <taxon>Opitutus</taxon>
    </lineage>
</organism>
<dbReference type="KEGG" id="ote:Oter_0332"/>
<dbReference type="Proteomes" id="UP000007013">
    <property type="component" value="Chromosome"/>
</dbReference>
<protein>
    <submittedName>
        <fullName evidence="2">Uncharacterized protein</fullName>
    </submittedName>
</protein>
<evidence type="ECO:0000313" key="3">
    <source>
        <dbReference type="Proteomes" id="UP000007013"/>
    </source>
</evidence>
<gene>
    <name evidence="2" type="ordered locus">Oter_0332</name>
</gene>
<keyword evidence="3" id="KW-1185">Reference proteome</keyword>
<reference evidence="2 3" key="1">
    <citation type="journal article" date="2011" name="J. Bacteriol.">
        <title>Genome sequence of the verrucomicrobium Opitutus terrae PB90-1, an abundant inhabitant of rice paddy soil ecosystems.</title>
        <authorList>
            <person name="van Passel M.W."/>
            <person name="Kant R."/>
            <person name="Palva A."/>
            <person name="Copeland A."/>
            <person name="Lucas S."/>
            <person name="Lapidus A."/>
            <person name="Glavina del Rio T."/>
            <person name="Pitluck S."/>
            <person name="Goltsman E."/>
            <person name="Clum A."/>
            <person name="Sun H."/>
            <person name="Schmutz J."/>
            <person name="Larimer F.W."/>
            <person name="Land M.L."/>
            <person name="Hauser L."/>
            <person name="Kyrpides N."/>
            <person name="Mikhailova N."/>
            <person name="Richardson P.P."/>
            <person name="Janssen P.H."/>
            <person name="de Vos W.M."/>
            <person name="Smidt H."/>
        </authorList>
    </citation>
    <scope>NUCLEOTIDE SEQUENCE [LARGE SCALE GENOMIC DNA]</scope>
    <source>
        <strain evidence="3">DSM 11246 / JCM 15787 / PB90-1</strain>
    </source>
</reference>
<accession>B1ZQE2</accession>
<evidence type="ECO:0000256" key="1">
    <source>
        <dbReference type="SAM" id="MobiDB-lite"/>
    </source>
</evidence>
<dbReference type="EMBL" id="CP001032">
    <property type="protein sequence ID" value="ACB73622.1"/>
    <property type="molecule type" value="Genomic_DNA"/>
</dbReference>
<evidence type="ECO:0000313" key="2">
    <source>
        <dbReference type="EMBL" id="ACB73622.1"/>
    </source>
</evidence>
<dbReference type="RefSeq" id="WP_012373160.1">
    <property type="nucleotide sequence ID" value="NC_010571.1"/>
</dbReference>
<proteinExistence type="predicted"/>
<sequence length="77" mass="8165">MSPEIGGTVLLKDGRVCVIRSFADTWRGPTWTATDKAGKEVSFGPWDYRAVLSEGAAAAAPTRTPQPAEVEGQAALF</sequence>
<name>B1ZQE2_OPITP</name>
<feature type="region of interest" description="Disordered" evidence="1">
    <location>
        <begin position="58"/>
        <end position="77"/>
    </location>
</feature>